<accession>A0A511W6B6</accession>
<evidence type="ECO:0000256" key="4">
    <source>
        <dbReference type="ARBA" id="ARBA00016962"/>
    </source>
</evidence>
<evidence type="ECO:0000313" key="12">
    <source>
        <dbReference type="EMBL" id="GEN44892.1"/>
    </source>
</evidence>
<dbReference type="Pfam" id="PF02687">
    <property type="entry name" value="FtsX"/>
    <property type="match status" value="1"/>
</dbReference>
<evidence type="ECO:0000256" key="6">
    <source>
        <dbReference type="ARBA" id="ARBA00022692"/>
    </source>
</evidence>
<dbReference type="AlphaFoldDB" id="A0A511W6B6"/>
<protein>
    <recommendedName>
        <fullName evidence="4">Putative hemin transport system permease protein HrtB</fullName>
    </recommendedName>
</protein>
<feature type="transmembrane region" description="Helical" evidence="10">
    <location>
        <begin position="732"/>
        <end position="751"/>
    </location>
</feature>
<keyword evidence="13" id="KW-1185">Reference proteome</keyword>
<feature type="transmembrane region" description="Helical" evidence="10">
    <location>
        <begin position="771"/>
        <end position="798"/>
    </location>
</feature>
<keyword evidence="7 10" id="KW-1133">Transmembrane helix</keyword>
<dbReference type="OrthoDB" id="3268975at2"/>
<keyword evidence="8 10" id="KW-0472">Membrane</keyword>
<dbReference type="GO" id="GO:0005886">
    <property type="term" value="C:plasma membrane"/>
    <property type="evidence" value="ECO:0007669"/>
    <property type="project" value="UniProtKB-SubCell"/>
</dbReference>
<dbReference type="PANTHER" id="PTHR43738:SF2">
    <property type="entry name" value="ABC TRANSPORTER PERMEASE"/>
    <property type="match status" value="1"/>
</dbReference>
<reference evidence="12 13" key="1">
    <citation type="submission" date="2019-07" db="EMBL/GenBank/DDBJ databases">
        <title>Whole genome shotgun sequence of Alkalibacillus haloalkaliphilus NBRC 103110.</title>
        <authorList>
            <person name="Hosoyama A."/>
            <person name="Uohara A."/>
            <person name="Ohji S."/>
            <person name="Ichikawa N."/>
        </authorList>
    </citation>
    <scope>NUCLEOTIDE SEQUENCE [LARGE SCALE GENOMIC DNA]</scope>
    <source>
        <strain evidence="12 13">NBRC 103110</strain>
    </source>
</reference>
<organism evidence="12 13">
    <name type="scientific">Alkalibacillus haloalkaliphilus</name>
    <dbReference type="NCBI Taxonomy" id="94136"/>
    <lineage>
        <taxon>Bacteria</taxon>
        <taxon>Bacillati</taxon>
        <taxon>Bacillota</taxon>
        <taxon>Bacilli</taxon>
        <taxon>Bacillales</taxon>
        <taxon>Bacillaceae</taxon>
        <taxon>Alkalibacillus</taxon>
    </lineage>
</organism>
<feature type="transmembrane region" description="Helical" evidence="10">
    <location>
        <begin position="683"/>
        <end position="702"/>
    </location>
</feature>
<dbReference type="RefSeq" id="WP_146814376.1">
    <property type="nucleotide sequence ID" value="NZ_BJYA01000002.1"/>
</dbReference>
<evidence type="ECO:0000256" key="10">
    <source>
        <dbReference type="SAM" id="Phobius"/>
    </source>
</evidence>
<sequence length="845" mass="95427">MFTYLKATFRGRWKLFLTIGLILSFLGLAYIGTQTVTDQITVEARGELEDDWRYQYDILVLPQLDEEVQGLEDGWVAPQSSIASYGGISIEEWEEIKSIEGVEVAAPIALMGYFDFLGMNANASNATPGNWYEITKEVTAFDGMKTHTLTETSSVREYYDESMEDSVLYQRHLEERGYPSNVAPGTSVRYPNEMLLVAIDPEAEDQLYNVSESMISGSYLDEPYSAEGATMPVIPVVALQEPEYVMEETVSVYEIGVPDDLTEEDIAGGTTNYLRSLPKEELAQLNISSLTSDLRFKNVNLEFDDEGYSEEEYELINAPTEIIRFSPINYNLVENNDEDIPLLEAEEYPNASEFYTDIDAPFYRYTEGVRDIYDFTVDVVGYYDSSEISPKYAGSWQEGDPVDVYTPHHSMIIKNGLGEEVEPTPLLPLPVKASYYPGAPDMLTTLNALNHVYDDEPPLSSIRVVVEGVAERTEESQRKIEAIATEIRERTGNRVEIMLGSSASRVYVNLAGTEVDEVGTVEEGWQQQGVSWSIENQVNQANILLFVYLLAISVIFCFTVITHSLLNRSIDFAMQRAFGWSRAKIIQSLFVEALIISLVPIVSIWFTNYWLETVSLIDYLLVWFMTFIIISIGYTAGSRKALKLSPRDGLAGEGDTWKMQRLVKIRGVLSYCIHQLLRRPLRFGLLATVIAITTFMLLLSFVTQQSLSDFLYLSFIGEAIDVRLEEYQTATLIMSFALAIAVTFLLLYLNINERMKEFFIFRSIGWPKRKIQLYISLETFIVSFIGSLIGTLGAILFINVFTDIVIPTWMISLAILGPVLLISFFSIVIFSGMKVKQVLNNQYLA</sequence>
<evidence type="ECO:0000256" key="1">
    <source>
        <dbReference type="ARBA" id="ARBA00004651"/>
    </source>
</evidence>
<evidence type="ECO:0000256" key="2">
    <source>
        <dbReference type="ARBA" id="ARBA00008697"/>
    </source>
</evidence>
<dbReference type="InterPro" id="IPR051125">
    <property type="entry name" value="ABC-4/HrtB_transporter"/>
</dbReference>
<feature type="transmembrane region" description="Helical" evidence="10">
    <location>
        <begin position="804"/>
        <end position="830"/>
    </location>
</feature>
<comment type="subunit">
    <text evidence="3">The complex is composed of two ATP-binding proteins (HrtA), two transmembrane proteins (HrtB) and a solute-binding protein.</text>
</comment>
<keyword evidence="6 10" id="KW-0812">Transmembrane</keyword>
<keyword evidence="5" id="KW-1003">Cell membrane</keyword>
<comment type="function">
    <text evidence="9">Part of the ABC transporter complex hrt involved in hemin import. Responsible for the translocation of the substrate across the membrane.</text>
</comment>
<gene>
    <name evidence="12" type="ORF">AHA02nite_06680</name>
</gene>
<feature type="domain" description="ABC3 transporter permease C-terminal" evidence="11">
    <location>
        <begin position="732"/>
        <end position="831"/>
    </location>
</feature>
<feature type="transmembrane region" description="Helical" evidence="10">
    <location>
        <begin position="586"/>
        <end position="607"/>
    </location>
</feature>
<feature type="transmembrane region" description="Helical" evidence="10">
    <location>
        <begin position="619"/>
        <end position="637"/>
    </location>
</feature>
<comment type="subcellular location">
    <subcellularLocation>
        <location evidence="1">Cell membrane</location>
        <topology evidence="1">Multi-pass membrane protein</topology>
    </subcellularLocation>
</comment>
<dbReference type="PANTHER" id="PTHR43738">
    <property type="entry name" value="ABC TRANSPORTER, MEMBRANE PROTEIN"/>
    <property type="match status" value="1"/>
</dbReference>
<evidence type="ECO:0000256" key="5">
    <source>
        <dbReference type="ARBA" id="ARBA00022475"/>
    </source>
</evidence>
<evidence type="ECO:0000256" key="3">
    <source>
        <dbReference type="ARBA" id="ARBA00011131"/>
    </source>
</evidence>
<comment type="similarity">
    <text evidence="2">Belongs to the ABC-4 integral membrane protein family. HrtB subfamily.</text>
</comment>
<proteinExistence type="inferred from homology"/>
<dbReference type="Proteomes" id="UP000321440">
    <property type="component" value="Unassembled WGS sequence"/>
</dbReference>
<feature type="transmembrane region" description="Helical" evidence="10">
    <location>
        <begin position="543"/>
        <end position="566"/>
    </location>
</feature>
<evidence type="ECO:0000256" key="9">
    <source>
        <dbReference type="ARBA" id="ARBA00024973"/>
    </source>
</evidence>
<name>A0A511W6B6_9BACI</name>
<comment type="caution">
    <text evidence="12">The sequence shown here is derived from an EMBL/GenBank/DDBJ whole genome shotgun (WGS) entry which is preliminary data.</text>
</comment>
<dbReference type="EMBL" id="BJYA01000002">
    <property type="protein sequence ID" value="GEN44892.1"/>
    <property type="molecule type" value="Genomic_DNA"/>
</dbReference>
<evidence type="ECO:0000259" key="11">
    <source>
        <dbReference type="Pfam" id="PF02687"/>
    </source>
</evidence>
<dbReference type="InterPro" id="IPR003838">
    <property type="entry name" value="ABC3_permease_C"/>
</dbReference>
<evidence type="ECO:0000313" key="13">
    <source>
        <dbReference type="Proteomes" id="UP000321440"/>
    </source>
</evidence>
<evidence type="ECO:0000256" key="8">
    <source>
        <dbReference type="ARBA" id="ARBA00023136"/>
    </source>
</evidence>
<evidence type="ECO:0000256" key="7">
    <source>
        <dbReference type="ARBA" id="ARBA00022989"/>
    </source>
</evidence>